<sequence length="120" mass="13809">PANVAHNAAHMAFVPVSRDYKVTREEVDGLQDALKQWRHAQWLTGGSSWFWSEHMILPPKQLEALAQSCGRFLEQVTITTRTVQRVVPLDMVDDSILNDLVKVILTWQEKWHHVPTPRTT</sequence>
<evidence type="ECO:0000313" key="2">
    <source>
        <dbReference type="Proteomes" id="UP001465976"/>
    </source>
</evidence>
<dbReference type="EMBL" id="JBAHYK010003311">
    <property type="protein sequence ID" value="KAL0563656.1"/>
    <property type="molecule type" value="Genomic_DNA"/>
</dbReference>
<evidence type="ECO:0000313" key="1">
    <source>
        <dbReference type="EMBL" id="KAL0563656.1"/>
    </source>
</evidence>
<reference evidence="1 2" key="1">
    <citation type="submission" date="2024-02" db="EMBL/GenBank/DDBJ databases">
        <title>A draft genome for the cacao thread blight pathogen Marasmius crinis-equi.</title>
        <authorList>
            <person name="Cohen S.P."/>
            <person name="Baruah I.K."/>
            <person name="Amoako-Attah I."/>
            <person name="Bukari Y."/>
            <person name="Meinhardt L.W."/>
            <person name="Bailey B.A."/>
        </authorList>
    </citation>
    <scope>NUCLEOTIDE SEQUENCE [LARGE SCALE GENOMIC DNA]</scope>
    <source>
        <strain evidence="1 2">GH-76</strain>
    </source>
</reference>
<organism evidence="1 2">
    <name type="scientific">Marasmius crinis-equi</name>
    <dbReference type="NCBI Taxonomy" id="585013"/>
    <lineage>
        <taxon>Eukaryota</taxon>
        <taxon>Fungi</taxon>
        <taxon>Dikarya</taxon>
        <taxon>Basidiomycota</taxon>
        <taxon>Agaricomycotina</taxon>
        <taxon>Agaricomycetes</taxon>
        <taxon>Agaricomycetidae</taxon>
        <taxon>Agaricales</taxon>
        <taxon>Marasmiineae</taxon>
        <taxon>Marasmiaceae</taxon>
        <taxon>Marasmius</taxon>
    </lineage>
</organism>
<dbReference type="Proteomes" id="UP001465976">
    <property type="component" value="Unassembled WGS sequence"/>
</dbReference>
<name>A0ABR3ELA8_9AGAR</name>
<comment type="caution">
    <text evidence="1">The sequence shown here is derived from an EMBL/GenBank/DDBJ whole genome shotgun (WGS) entry which is preliminary data.</text>
</comment>
<accession>A0ABR3ELA8</accession>
<feature type="non-terminal residue" evidence="1">
    <location>
        <position position="1"/>
    </location>
</feature>
<gene>
    <name evidence="1" type="ORF">V5O48_018410</name>
</gene>
<protein>
    <submittedName>
        <fullName evidence="1">Uncharacterized protein</fullName>
    </submittedName>
</protein>
<proteinExistence type="predicted"/>
<keyword evidence="2" id="KW-1185">Reference proteome</keyword>